<dbReference type="Proteomes" id="UP000887116">
    <property type="component" value="Unassembled WGS sequence"/>
</dbReference>
<name>A0A8X6LHW4_TRICU</name>
<gene>
    <name evidence="1" type="ORF">TNCT_630121</name>
</gene>
<reference evidence="1" key="1">
    <citation type="submission" date="2020-07" db="EMBL/GenBank/DDBJ databases">
        <title>Multicomponent nature underlies the extraordinary mechanical properties of spider dragline silk.</title>
        <authorList>
            <person name="Kono N."/>
            <person name="Nakamura H."/>
            <person name="Mori M."/>
            <person name="Yoshida Y."/>
            <person name="Ohtoshi R."/>
            <person name="Malay A.D."/>
            <person name="Moran D.A.P."/>
            <person name="Tomita M."/>
            <person name="Numata K."/>
            <person name="Arakawa K."/>
        </authorList>
    </citation>
    <scope>NUCLEOTIDE SEQUENCE</scope>
</reference>
<organism evidence="1 2">
    <name type="scientific">Trichonephila clavata</name>
    <name type="common">Joro spider</name>
    <name type="synonym">Nephila clavata</name>
    <dbReference type="NCBI Taxonomy" id="2740835"/>
    <lineage>
        <taxon>Eukaryota</taxon>
        <taxon>Metazoa</taxon>
        <taxon>Ecdysozoa</taxon>
        <taxon>Arthropoda</taxon>
        <taxon>Chelicerata</taxon>
        <taxon>Arachnida</taxon>
        <taxon>Araneae</taxon>
        <taxon>Araneomorphae</taxon>
        <taxon>Entelegynae</taxon>
        <taxon>Araneoidea</taxon>
        <taxon>Nephilidae</taxon>
        <taxon>Trichonephila</taxon>
    </lineage>
</organism>
<dbReference type="AlphaFoldDB" id="A0A8X6LHW4"/>
<protein>
    <submittedName>
        <fullName evidence="1">Uncharacterized protein</fullName>
    </submittedName>
</protein>
<dbReference type="EMBL" id="BMAO01036221">
    <property type="protein sequence ID" value="GFR08952.1"/>
    <property type="molecule type" value="Genomic_DNA"/>
</dbReference>
<evidence type="ECO:0000313" key="1">
    <source>
        <dbReference type="EMBL" id="GFR08952.1"/>
    </source>
</evidence>
<accession>A0A8X6LHW4</accession>
<keyword evidence="2" id="KW-1185">Reference proteome</keyword>
<evidence type="ECO:0000313" key="2">
    <source>
        <dbReference type="Proteomes" id="UP000887116"/>
    </source>
</evidence>
<sequence length="86" mass="9548">MRYFYSAGRKKTSSEKILYGIAEVDVDLESQAKRTNASPENPGSFCPGLLRIRRNPLLGGRGLRNCQSPHLKYVSPIGSFSLDCLD</sequence>
<proteinExistence type="predicted"/>
<comment type="caution">
    <text evidence="1">The sequence shown here is derived from an EMBL/GenBank/DDBJ whole genome shotgun (WGS) entry which is preliminary data.</text>
</comment>